<dbReference type="Gene3D" id="1.10.150.20">
    <property type="entry name" value="5' to 3' exonuclease, C-terminal subdomain"/>
    <property type="match status" value="1"/>
</dbReference>
<accession>A0A0F9PBD6</accession>
<name>A0A0F9PBD6_9ZZZZ</name>
<dbReference type="InterPro" id="IPR012337">
    <property type="entry name" value="RNaseH-like_sf"/>
</dbReference>
<sequence>MLVTSEEQLQGVVAELVRCPAVGLDLETTGLQPADGDRLVLVGLYHPNIGTFSVPFRMGGFVTNLSEKAIKLFQPLIDNCEIVGHNVGPFDLNFFRAEGMDIKYASVWDTLFGAILWNDSLPRFGLRRLMIDEVGDKSAEDYAFVIKNVYDIPSDVLIARVESDTDLAWRLRDFLEPKILERGDPYPELLRNDMRWALFLGDLGWEGIGFDSDLAERILQHARRRTYEIEQEMWARWRPGLKLNSPKQLLKFFQGRHNITLPNTEDWVMRMAAKGKPEAEEDVERVLEYRKWDKEIHTWLELWLRSAKRGGGRVHGGWGLDASAHAGRESGLTRTLRLRCSKPNLQAVPKDDFTPYHHLKCVFQAEEDNELVGYDDSQAEVRFAAHYAREERMLEVLRDPDGDIHQLVANDLKIKRYPAKRINLGSQYGIGRAALAEELTKELLEPVREEDTERWLRRYHGQYPRLRAVNRRAERVIQERGYLYLWNGRRAHFNPALDQPHKAFNLLVQMGVAELLKAQIFALQDFCAERGLKTKIVLCVYDEIITEVPPEEMQFIPDIKRILEGIGEWRCPLIVDTWHRKRWSDILPEGI</sequence>
<organism evidence="7">
    <name type="scientific">marine sediment metagenome</name>
    <dbReference type="NCBI Taxonomy" id="412755"/>
    <lineage>
        <taxon>unclassified sequences</taxon>
        <taxon>metagenomes</taxon>
        <taxon>ecological metagenomes</taxon>
    </lineage>
</organism>
<proteinExistence type="predicted"/>
<gene>
    <name evidence="7" type="ORF">LCGC14_0846760</name>
</gene>
<dbReference type="GO" id="GO:0006261">
    <property type="term" value="P:DNA-templated DNA replication"/>
    <property type="evidence" value="ECO:0007669"/>
    <property type="project" value="InterPro"/>
</dbReference>
<dbReference type="GO" id="GO:0008408">
    <property type="term" value="F:3'-5' exonuclease activity"/>
    <property type="evidence" value="ECO:0007669"/>
    <property type="project" value="InterPro"/>
</dbReference>
<feature type="domain" description="DNA-directed DNA polymerase family A palm" evidence="6">
    <location>
        <begin position="358"/>
        <end position="552"/>
    </location>
</feature>
<keyword evidence="4" id="KW-0239">DNA-directed DNA polymerase</keyword>
<dbReference type="AlphaFoldDB" id="A0A0F9PBD6"/>
<evidence type="ECO:0000256" key="1">
    <source>
        <dbReference type="ARBA" id="ARBA00012417"/>
    </source>
</evidence>
<keyword evidence="3" id="KW-0548">Nucleotidyltransferase</keyword>
<dbReference type="InterPro" id="IPR043502">
    <property type="entry name" value="DNA/RNA_pol_sf"/>
</dbReference>
<dbReference type="InterPro" id="IPR036397">
    <property type="entry name" value="RNaseH_sf"/>
</dbReference>
<dbReference type="GO" id="GO:0003887">
    <property type="term" value="F:DNA-directed DNA polymerase activity"/>
    <property type="evidence" value="ECO:0007669"/>
    <property type="project" value="UniProtKB-KW"/>
</dbReference>
<dbReference type="GO" id="GO:0006302">
    <property type="term" value="P:double-strand break repair"/>
    <property type="evidence" value="ECO:0007669"/>
    <property type="project" value="TreeGrafter"/>
</dbReference>
<protein>
    <recommendedName>
        <fullName evidence="1">DNA-directed DNA polymerase</fullName>
        <ecNumber evidence="1">2.7.7.7</ecNumber>
    </recommendedName>
</protein>
<dbReference type="SUPFAM" id="SSF53098">
    <property type="entry name" value="Ribonuclease H-like"/>
    <property type="match status" value="1"/>
</dbReference>
<dbReference type="PANTHER" id="PTHR10133:SF62">
    <property type="entry name" value="DNA POLYMERASE THETA"/>
    <property type="match status" value="1"/>
</dbReference>
<dbReference type="EC" id="2.7.7.7" evidence="1"/>
<dbReference type="Gene3D" id="3.30.420.10">
    <property type="entry name" value="Ribonuclease H-like superfamily/Ribonuclease H"/>
    <property type="match status" value="1"/>
</dbReference>
<dbReference type="GO" id="GO:0003677">
    <property type="term" value="F:DNA binding"/>
    <property type="evidence" value="ECO:0007669"/>
    <property type="project" value="InterPro"/>
</dbReference>
<evidence type="ECO:0000256" key="2">
    <source>
        <dbReference type="ARBA" id="ARBA00022679"/>
    </source>
</evidence>
<dbReference type="SMART" id="SM00482">
    <property type="entry name" value="POLAc"/>
    <property type="match status" value="1"/>
</dbReference>
<dbReference type="InterPro" id="IPR002562">
    <property type="entry name" value="3'-5'_exonuclease_dom"/>
</dbReference>
<dbReference type="Gene3D" id="3.30.70.370">
    <property type="match status" value="1"/>
</dbReference>
<dbReference type="InterPro" id="IPR019760">
    <property type="entry name" value="DNA-dir_DNA_pol_A_CS"/>
</dbReference>
<evidence type="ECO:0000256" key="4">
    <source>
        <dbReference type="ARBA" id="ARBA00022932"/>
    </source>
</evidence>
<dbReference type="PROSITE" id="PS00447">
    <property type="entry name" value="DNA_POLYMERASE_A"/>
    <property type="match status" value="1"/>
</dbReference>
<reference evidence="7" key="1">
    <citation type="journal article" date="2015" name="Nature">
        <title>Complex archaea that bridge the gap between prokaryotes and eukaryotes.</title>
        <authorList>
            <person name="Spang A."/>
            <person name="Saw J.H."/>
            <person name="Jorgensen S.L."/>
            <person name="Zaremba-Niedzwiedzka K."/>
            <person name="Martijn J."/>
            <person name="Lind A.E."/>
            <person name="van Eijk R."/>
            <person name="Schleper C."/>
            <person name="Guy L."/>
            <person name="Ettema T.J."/>
        </authorList>
    </citation>
    <scope>NUCLEOTIDE SEQUENCE</scope>
</reference>
<comment type="catalytic activity">
    <reaction evidence="5">
        <text>DNA(n) + a 2'-deoxyribonucleoside 5'-triphosphate = DNA(n+1) + diphosphate</text>
        <dbReference type="Rhea" id="RHEA:22508"/>
        <dbReference type="Rhea" id="RHEA-COMP:17339"/>
        <dbReference type="Rhea" id="RHEA-COMP:17340"/>
        <dbReference type="ChEBI" id="CHEBI:33019"/>
        <dbReference type="ChEBI" id="CHEBI:61560"/>
        <dbReference type="ChEBI" id="CHEBI:173112"/>
        <dbReference type="EC" id="2.7.7.7"/>
    </reaction>
</comment>
<dbReference type="PRINTS" id="PR00868">
    <property type="entry name" value="DNAPOLI"/>
</dbReference>
<evidence type="ECO:0000256" key="5">
    <source>
        <dbReference type="ARBA" id="ARBA00049244"/>
    </source>
</evidence>
<keyword evidence="2" id="KW-0808">Transferase</keyword>
<evidence type="ECO:0000256" key="3">
    <source>
        <dbReference type="ARBA" id="ARBA00022695"/>
    </source>
</evidence>
<dbReference type="Gene3D" id="1.20.1060.10">
    <property type="entry name" value="Taq DNA Polymerase, Chain T, domain 4"/>
    <property type="match status" value="1"/>
</dbReference>
<evidence type="ECO:0000259" key="6">
    <source>
        <dbReference type="SMART" id="SM00482"/>
    </source>
</evidence>
<dbReference type="Pfam" id="PF00476">
    <property type="entry name" value="DNA_pol_A"/>
    <property type="match status" value="1"/>
</dbReference>
<dbReference type="Pfam" id="PF01612">
    <property type="entry name" value="DNA_pol_A_exo1"/>
    <property type="match status" value="1"/>
</dbReference>
<dbReference type="EMBL" id="LAZR01002504">
    <property type="protein sequence ID" value="KKN29170.1"/>
    <property type="molecule type" value="Genomic_DNA"/>
</dbReference>
<dbReference type="SUPFAM" id="SSF56672">
    <property type="entry name" value="DNA/RNA polymerases"/>
    <property type="match status" value="1"/>
</dbReference>
<dbReference type="PANTHER" id="PTHR10133">
    <property type="entry name" value="DNA POLYMERASE I"/>
    <property type="match status" value="1"/>
</dbReference>
<comment type="caution">
    <text evidence="7">The sequence shown here is derived from an EMBL/GenBank/DDBJ whole genome shotgun (WGS) entry which is preliminary data.</text>
</comment>
<dbReference type="InterPro" id="IPR001098">
    <property type="entry name" value="DNA-dir_DNA_pol_A_palm_dom"/>
</dbReference>
<dbReference type="InterPro" id="IPR002298">
    <property type="entry name" value="DNA_polymerase_A"/>
</dbReference>
<evidence type="ECO:0000313" key="7">
    <source>
        <dbReference type="EMBL" id="KKN29170.1"/>
    </source>
</evidence>